<keyword evidence="4 6" id="KW-0472">Membrane</keyword>
<accession>A0A8K0W2X6</accession>
<dbReference type="Proteomes" id="UP000813461">
    <property type="component" value="Unassembled WGS sequence"/>
</dbReference>
<feature type="region of interest" description="Disordered" evidence="5">
    <location>
        <begin position="296"/>
        <end position="325"/>
    </location>
</feature>
<evidence type="ECO:0000256" key="6">
    <source>
        <dbReference type="SAM" id="Phobius"/>
    </source>
</evidence>
<evidence type="ECO:0000256" key="1">
    <source>
        <dbReference type="ARBA" id="ARBA00004167"/>
    </source>
</evidence>
<evidence type="ECO:0000256" key="3">
    <source>
        <dbReference type="ARBA" id="ARBA00022989"/>
    </source>
</evidence>
<dbReference type="EMBL" id="JAGMVJ010000003">
    <property type="protein sequence ID" value="KAH7092479.1"/>
    <property type="molecule type" value="Genomic_DNA"/>
</dbReference>
<comment type="caution">
    <text evidence="7">The sequence shown here is derived from an EMBL/GenBank/DDBJ whole genome shotgun (WGS) entry which is preliminary data.</text>
</comment>
<feature type="compositionally biased region" description="Polar residues" evidence="5">
    <location>
        <begin position="298"/>
        <end position="310"/>
    </location>
</feature>
<keyword evidence="3 6" id="KW-1133">Transmembrane helix</keyword>
<feature type="compositionally biased region" description="Polar residues" evidence="5">
    <location>
        <begin position="206"/>
        <end position="221"/>
    </location>
</feature>
<dbReference type="GO" id="GO:0016020">
    <property type="term" value="C:membrane"/>
    <property type="evidence" value="ECO:0007669"/>
    <property type="project" value="UniProtKB-SubCell"/>
</dbReference>
<dbReference type="PANTHER" id="PTHR15549">
    <property type="entry name" value="PAIRED IMMUNOGLOBULIN-LIKE TYPE 2 RECEPTOR"/>
    <property type="match status" value="1"/>
</dbReference>
<dbReference type="PANTHER" id="PTHR15549:SF26">
    <property type="entry name" value="AXIAL BUDDING PATTERN PROTEIN 2-RELATED"/>
    <property type="match status" value="1"/>
</dbReference>
<keyword evidence="2 6" id="KW-0812">Transmembrane</keyword>
<dbReference type="OrthoDB" id="4770059at2759"/>
<comment type="subcellular location">
    <subcellularLocation>
        <location evidence="1">Membrane</location>
        <topology evidence="1">Single-pass membrane protein</topology>
    </subcellularLocation>
</comment>
<evidence type="ECO:0000256" key="4">
    <source>
        <dbReference type="ARBA" id="ARBA00023136"/>
    </source>
</evidence>
<reference evidence="7" key="1">
    <citation type="journal article" date="2021" name="Nat. Commun.">
        <title>Genetic determinants of endophytism in the Arabidopsis root mycobiome.</title>
        <authorList>
            <person name="Mesny F."/>
            <person name="Miyauchi S."/>
            <person name="Thiergart T."/>
            <person name="Pickel B."/>
            <person name="Atanasova L."/>
            <person name="Karlsson M."/>
            <person name="Huettel B."/>
            <person name="Barry K.W."/>
            <person name="Haridas S."/>
            <person name="Chen C."/>
            <person name="Bauer D."/>
            <person name="Andreopoulos W."/>
            <person name="Pangilinan J."/>
            <person name="LaButti K."/>
            <person name="Riley R."/>
            <person name="Lipzen A."/>
            <person name="Clum A."/>
            <person name="Drula E."/>
            <person name="Henrissat B."/>
            <person name="Kohler A."/>
            <person name="Grigoriev I.V."/>
            <person name="Martin F.M."/>
            <person name="Hacquard S."/>
        </authorList>
    </citation>
    <scope>NUCLEOTIDE SEQUENCE</scope>
    <source>
        <strain evidence="7">MPI-SDFR-AT-0120</strain>
    </source>
</reference>
<name>A0A8K0W2X6_9PLEO</name>
<gene>
    <name evidence="7" type="ORF">FB567DRAFT_576852</name>
</gene>
<dbReference type="InterPro" id="IPR051694">
    <property type="entry name" value="Immunoregulatory_rcpt-like"/>
</dbReference>
<proteinExistence type="predicted"/>
<evidence type="ECO:0000256" key="5">
    <source>
        <dbReference type="SAM" id="MobiDB-lite"/>
    </source>
</evidence>
<evidence type="ECO:0000313" key="8">
    <source>
        <dbReference type="Proteomes" id="UP000813461"/>
    </source>
</evidence>
<sequence length="325" mass="34527">MASTSEPTKTIISDRPLISSANRGPIISLWELPASCTATLSSTPGLLYFGHHGSVFGTSCYPTGSNGAVPTASNDWASFYHSPAICPYGWVTATTFSASFGIFPSPRYLSLGPETSAALCCPSGYSYYENGPQCFSAVSQEQLITYYSYSLVDNEWRSGKVSTLALGTSTIVKGDGIPIFWQQSDSAVLARASTLTRKLQASSLLATPGPSSVAPSTSPTLADTPAPPSHGLSTGAKIGLGVGIPMAIIALLAIGFLVWRRRRNQQVLGANEVVHIPDNQTEYKDAPGYGLSAGHNGNGQPQFHEMQTSPEEYHNRHELPSVAHR</sequence>
<protein>
    <submittedName>
        <fullName evidence="7">Uncharacterized protein</fullName>
    </submittedName>
</protein>
<evidence type="ECO:0000256" key="2">
    <source>
        <dbReference type="ARBA" id="ARBA00022692"/>
    </source>
</evidence>
<dbReference type="AlphaFoldDB" id="A0A8K0W2X6"/>
<feature type="region of interest" description="Disordered" evidence="5">
    <location>
        <begin position="206"/>
        <end position="230"/>
    </location>
</feature>
<keyword evidence="8" id="KW-1185">Reference proteome</keyword>
<evidence type="ECO:0000313" key="7">
    <source>
        <dbReference type="EMBL" id="KAH7092479.1"/>
    </source>
</evidence>
<organism evidence="7 8">
    <name type="scientific">Paraphoma chrysanthemicola</name>
    <dbReference type="NCBI Taxonomy" id="798071"/>
    <lineage>
        <taxon>Eukaryota</taxon>
        <taxon>Fungi</taxon>
        <taxon>Dikarya</taxon>
        <taxon>Ascomycota</taxon>
        <taxon>Pezizomycotina</taxon>
        <taxon>Dothideomycetes</taxon>
        <taxon>Pleosporomycetidae</taxon>
        <taxon>Pleosporales</taxon>
        <taxon>Pleosporineae</taxon>
        <taxon>Phaeosphaeriaceae</taxon>
        <taxon>Paraphoma</taxon>
    </lineage>
</organism>
<dbReference type="GO" id="GO:0071944">
    <property type="term" value="C:cell periphery"/>
    <property type="evidence" value="ECO:0007669"/>
    <property type="project" value="UniProtKB-ARBA"/>
</dbReference>
<feature type="transmembrane region" description="Helical" evidence="6">
    <location>
        <begin position="238"/>
        <end position="259"/>
    </location>
</feature>